<protein>
    <submittedName>
        <fullName evidence="2">Choloylglycine hydrolase</fullName>
    </submittedName>
</protein>
<dbReference type="PANTHER" id="PTHR35190:SF2">
    <property type="entry name" value="PROTEIN DCD1B"/>
    <property type="match status" value="1"/>
</dbReference>
<proteinExistence type="predicted"/>
<dbReference type="NCBIfam" id="NF040521">
    <property type="entry name" value="C45_proenzyme"/>
    <property type="match status" value="1"/>
</dbReference>
<dbReference type="InterPro" id="IPR047794">
    <property type="entry name" value="C45_proenzyme-like"/>
</dbReference>
<reference evidence="2" key="1">
    <citation type="journal article" date="2005" name="Environ. Microbiol.">
        <title>Genetic and functional properties of uncultivated thermophilic crenarchaeotes from a subsurface gold mine as revealed by analysis of genome fragments.</title>
        <authorList>
            <person name="Nunoura T."/>
            <person name="Hirayama H."/>
            <person name="Takami H."/>
            <person name="Oida H."/>
            <person name="Nishi S."/>
            <person name="Shimamura S."/>
            <person name="Suzuki Y."/>
            <person name="Inagaki F."/>
            <person name="Takai K."/>
            <person name="Nealson K.H."/>
            <person name="Horikoshi K."/>
        </authorList>
    </citation>
    <scope>NUCLEOTIDE SEQUENCE</scope>
</reference>
<feature type="domain" description="Peptidase C45 hydrolase" evidence="1">
    <location>
        <begin position="170"/>
        <end position="337"/>
    </location>
</feature>
<organism evidence="2">
    <name type="scientific">uncultured Planctomycetota bacterium</name>
    <dbReference type="NCBI Taxonomy" id="120965"/>
    <lineage>
        <taxon>Bacteria</taxon>
        <taxon>Pseudomonadati</taxon>
        <taxon>Planctomycetota</taxon>
        <taxon>environmental samples</taxon>
    </lineage>
</organism>
<dbReference type="AlphaFoldDB" id="H5SCT4"/>
<dbReference type="Gene3D" id="3.60.60.10">
    <property type="entry name" value="Penicillin V Acylase, Chain A"/>
    <property type="match status" value="1"/>
</dbReference>
<evidence type="ECO:0000259" key="1">
    <source>
        <dbReference type="Pfam" id="PF03417"/>
    </source>
</evidence>
<dbReference type="GO" id="GO:0016787">
    <property type="term" value="F:hydrolase activity"/>
    <property type="evidence" value="ECO:0007669"/>
    <property type="project" value="UniProtKB-KW"/>
</dbReference>
<dbReference type="EMBL" id="AP011673">
    <property type="protein sequence ID" value="BAL53970.1"/>
    <property type="molecule type" value="Genomic_DNA"/>
</dbReference>
<gene>
    <name evidence="2" type="ORF">HGMM_F11G08C07</name>
</gene>
<sequence>MGRRITIISALTIASGVLVWLALSAFEDKPFRYPEGRWQVGQLRYIAGLPVLEVAGTPQDIGAQVARLGAMPASRLRQYPRDLFFAAWPRFVAREWKEKAWRETLAVGERLLANIPERHRQEYQALRDNLPEDWHEGLLAGNTLFDIKRLVHCSAVIVQADRGMAKTAENANLLFGRNLDFPTLGYLHRYSLVLIYKPKGHYAFVAVGFPGMVGVLSGMNEHGLCVAILEVYESGDGSPSFDPRGVPYAIVLRRILEECRTLAEAERLVKSVPRTCYYNLAICDTRTGGVLEISPRQVSFRGLEQGICACTNCFQTPALAAVGGKNWYRSRERLQVLLALREEANVGVAQMHQALHRAHLGAVTLQTMIFEPQALRLHLAMGKCPASALPLVCLDLLPLLKPDPLSPTESR</sequence>
<accession>H5SCT4</accession>
<dbReference type="InterPro" id="IPR029055">
    <property type="entry name" value="Ntn_hydrolases_N"/>
</dbReference>
<evidence type="ECO:0000313" key="2">
    <source>
        <dbReference type="EMBL" id="BAL53970.1"/>
    </source>
</evidence>
<dbReference type="SUPFAM" id="SSF56235">
    <property type="entry name" value="N-terminal nucleophile aminohydrolases (Ntn hydrolases)"/>
    <property type="match status" value="1"/>
</dbReference>
<keyword evidence="2" id="KW-0378">Hydrolase</keyword>
<dbReference type="Pfam" id="PF03417">
    <property type="entry name" value="AAT"/>
    <property type="match status" value="1"/>
</dbReference>
<reference evidence="2" key="2">
    <citation type="journal article" date="2012" name="PLoS ONE">
        <title>A Deeply Branching Thermophilic Bacterium with an Ancient Acetyl-CoA Pathway Dominates a Subsurface Ecosystem.</title>
        <authorList>
            <person name="Takami H."/>
            <person name="Noguchi H."/>
            <person name="Takaki Y."/>
            <person name="Uchiyama I."/>
            <person name="Toyoda A."/>
            <person name="Nishi S."/>
            <person name="Chee G.-J."/>
            <person name="Arai W."/>
            <person name="Nunoura T."/>
            <person name="Itoh T."/>
            <person name="Hattori M."/>
            <person name="Takai K."/>
        </authorList>
    </citation>
    <scope>NUCLEOTIDE SEQUENCE</scope>
</reference>
<dbReference type="InterPro" id="IPR005079">
    <property type="entry name" value="Peptidase_C45_hydrolase"/>
</dbReference>
<name>H5SCT4_9BACT</name>
<dbReference type="PANTHER" id="PTHR35190">
    <property type="entry name" value="PROTEIN DCD1B"/>
    <property type="match status" value="1"/>
</dbReference>
<dbReference type="InterPro" id="IPR047803">
    <property type="entry name" value="DCD1A/B-like"/>
</dbReference>